<keyword evidence="4" id="KW-0812">Transmembrane</keyword>
<dbReference type="Gene3D" id="3.90.550.10">
    <property type="entry name" value="Spore Coat Polysaccharide Biosynthesis Protein SpsA, Chain A"/>
    <property type="match status" value="1"/>
</dbReference>
<comment type="similarity">
    <text evidence="1">Belongs to the glycosyltransferase 2 family.</text>
</comment>
<protein>
    <submittedName>
        <fullName evidence="7">Glycosyltransferase, group 2 family protein</fullName>
    </submittedName>
</protein>
<evidence type="ECO:0000256" key="3">
    <source>
        <dbReference type="ARBA" id="ARBA00022679"/>
    </source>
</evidence>
<dbReference type="EMBL" id="AWUW01000041">
    <property type="protein sequence ID" value="ERJ67861.1"/>
    <property type="molecule type" value="Genomic_DNA"/>
</dbReference>
<feature type="transmembrane region" description="Helical" evidence="4">
    <location>
        <begin position="270"/>
        <end position="288"/>
    </location>
</feature>
<dbReference type="Pfam" id="PF13632">
    <property type="entry name" value="Glyco_trans_2_3"/>
    <property type="match status" value="1"/>
</dbReference>
<name>A0A0E2LRN6_PORGN</name>
<proteinExistence type="inferred from homology"/>
<dbReference type="InterPro" id="IPR029044">
    <property type="entry name" value="Nucleotide-diphossugar_trans"/>
</dbReference>
<keyword evidence="4" id="KW-0472">Membrane</keyword>
<evidence type="ECO:0000313" key="8">
    <source>
        <dbReference type="Proteomes" id="UP000016630"/>
    </source>
</evidence>
<feature type="domain" description="Glycosyltransferase 2-like" evidence="5">
    <location>
        <begin position="9"/>
        <end position="145"/>
    </location>
</feature>
<keyword evidence="2" id="KW-0328">Glycosyltransferase</keyword>
<accession>A0A0E2LRN6</accession>
<dbReference type="SUPFAM" id="SSF53448">
    <property type="entry name" value="Nucleotide-diphospho-sugar transferases"/>
    <property type="match status" value="1"/>
</dbReference>
<dbReference type="InterPro" id="IPR001173">
    <property type="entry name" value="Glyco_trans_2-like"/>
</dbReference>
<dbReference type="AlphaFoldDB" id="A0A0E2LRN6"/>
<evidence type="ECO:0000259" key="5">
    <source>
        <dbReference type="Pfam" id="PF00535"/>
    </source>
</evidence>
<dbReference type="PANTHER" id="PTHR43179">
    <property type="entry name" value="RHAMNOSYLTRANSFERASE WBBL"/>
    <property type="match status" value="1"/>
</dbReference>
<sequence length="338" mass="38276">MDTPPTVFSIIIPVYNRPDEVRELLESLLIQTNSDFEVIIVEDGSSVCCDKEVDRVRELLRIQYVRVPNGGPAAARNIGARMAVGEYLLILDSDVVLPSGYIAAVKKRIEQMQADAFGGPDAAAEGFSPIQKAINYAMTSFFTTGGIRGGRSRRVRLDKFYPRSFNFGCKLSVYRQLGGFSEEMRFGEDIDFSLRLFKAGYNVCLFPEAFVFHKRRIDFKKFFRQVYNSGIARIHLQRRHPGSMKPVHILPALFTLGSVILAVGQFFCPWSLLPLLLLALLFLLDAWHTNRSLRIAILAVPASFVQLWGYGSGFLVACWRCYVLGHQEFRAFDKTFYN</sequence>
<feature type="transmembrane region" description="Helical" evidence="4">
    <location>
        <begin position="295"/>
        <end position="317"/>
    </location>
</feature>
<evidence type="ECO:0000259" key="6">
    <source>
        <dbReference type="Pfam" id="PF13632"/>
    </source>
</evidence>
<evidence type="ECO:0000256" key="2">
    <source>
        <dbReference type="ARBA" id="ARBA00022676"/>
    </source>
</evidence>
<dbReference type="RefSeq" id="WP_021665255.1">
    <property type="nucleotide sequence ID" value="NZ_KI259137.1"/>
</dbReference>
<dbReference type="PATRIC" id="fig|1227271.3.peg.621"/>
<feature type="domain" description="Glycosyltransferase 2-like" evidence="6">
    <location>
        <begin position="166"/>
        <end position="281"/>
    </location>
</feature>
<evidence type="ECO:0000313" key="7">
    <source>
        <dbReference type="EMBL" id="ERJ67861.1"/>
    </source>
</evidence>
<keyword evidence="3 7" id="KW-0808">Transferase</keyword>
<organism evidence="7 8">
    <name type="scientific">Porphyromonas gingivalis F0570</name>
    <dbReference type="NCBI Taxonomy" id="1227271"/>
    <lineage>
        <taxon>Bacteria</taxon>
        <taxon>Pseudomonadati</taxon>
        <taxon>Bacteroidota</taxon>
        <taxon>Bacteroidia</taxon>
        <taxon>Bacteroidales</taxon>
        <taxon>Porphyromonadaceae</taxon>
        <taxon>Porphyromonas</taxon>
    </lineage>
</organism>
<reference evidence="7 8" key="1">
    <citation type="submission" date="2013-06" db="EMBL/GenBank/DDBJ databases">
        <authorList>
            <person name="Weinstock G."/>
            <person name="Sodergren E."/>
            <person name="Lobos E.A."/>
            <person name="Fulton L."/>
            <person name="Fulton R."/>
            <person name="Courtney L."/>
            <person name="Fronick C."/>
            <person name="O'Laughlin M."/>
            <person name="Godfrey J."/>
            <person name="Wilson R.M."/>
            <person name="Miner T."/>
            <person name="Farmer C."/>
            <person name="Delehaunty K."/>
            <person name="Cordes M."/>
            <person name="Minx P."/>
            <person name="Tomlinson C."/>
            <person name="Chen J."/>
            <person name="Wollam A."/>
            <person name="Pepin K.H."/>
            <person name="Bhonagiri V."/>
            <person name="Zhang X."/>
            <person name="Warren W."/>
            <person name="Mitreva M."/>
            <person name="Mardis E.R."/>
            <person name="Wilson R.K."/>
        </authorList>
    </citation>
    <scope>NUCLEOTIDE SEQUENCE [LARGE SCALE GENOMIC DNA]</scope>
    <source>
        <strain evidence="7 8">F0570</strain>
    </source>
</reference>
<evidence type="ECO:0000256" key="4">
    <source>
        <dbReference type="SAM" id="Phobius"/>
    </source>
</evidence>
<gene>
    <name evidence="7" type="ORF">HMPREF1555_00704</name>
</gene>
<dbReference type="Proteomes" id="UP000016630">
    <property type="component" value="Unassembled WGS sequence"/>
</dbReference>
<dbReference type="Pfam" id="PF00535">
    <property type="entry name" value="Glycos_transf_2"/>
    <property type="match status" value="1"/>
</dbReference>
<dbReference type="PANTHER" id="PTHR43179:SF12">
    <property type="entry name" value="GALACTOFURANOSYLTRANSFERASE GLFT2"/>
    <property type="match status" value="1"/>
</dbReference>
<dbReference type="HOGENOM" id="CLU_025996_19_1_10"/>
<dbReference type="GO" id="GO:0016757">
    <property type="term" value="F:glycosyltransferase activity"/>
    <property type="evidence" value="ECO:0007669"/>
    <property type="project" value="UniProtKB-KW"/>
</dbReference>
<comment type="caution">
    <text evidence="7">The sequence shown here is derived from an EMBL/GenBank/DDBJ whole genome shotgun (WGS) entry which is preliminary data.</text>
</comment>
<evidence type="ECO:0000256" key="1">
    <source>
        <dbReference type="ARBA" id="ARBA00006739"/>
    </source>
</evidence>
<keyword evidence="4" id="KW-1133">Transmembrane helix</keyword>